<dbReference type="EMBL" id="JAGDFM010000265">
    <property type="protein sequence ID" value="KAG7381012.1"/>
    <property type="molecule type" value="Genomic_DNA"/>
</dbReference>
<reference evidence="1" key="1">
    <citation type="submission" date="2021-02" db="EMBL/GenBank/DDBJ databases">
        <authorList>
            <person name="Palmer J.M."/>
        </authorList>
    </citation>
    <scope>NUCLEOTIDE SEQUENCE</scope>
    <source>
        <strain evidence="1">SCRP734</strain>
    </source>
</reference>
<evidence type="ECO:0000313" key="2">
    <source>
        <dbReference type="Proteomes" id="UP000694044"/>
    </source>
</evidence>
<organism evidence="1 2">
    <name type="scientific">Phytophthora pseudosyringae</name>
    <dbReference type="NCBI Taxonomy" id="221518"/>
    <lineage>
        <taxon>Eukaryota</taxon>
        <taxon>Sar</taxon>
        <taxon>Stramenopiles</taxon>
        <taxon>Oomycota</taxon>
        <taxon>Peronosporomycetes</taxon>
        <taxon>Peronosporales</taxon>
        <taxon>Peronosporaceae</taxon>
        <taxon>Phytophthora</taxon>
    </lineage>
</organism>
<proteinExistence type="predicted"/>
<protein>
    <submittedName>
        <fullName evidence="1">Uncharacterized protein</fullName>
    </submittedName>
</protein>
<keyword evidence="2" id="KW-1185">Reference proteome</keyword>
<comment type="caution">
    <text evidence="1">The sequence shown here is derived from an EMBL/GenBank/DDBJ whole genome shotgun (WGS) entry which is preliminary data.</text>
</comment>
<dbReference type="AlphaFoldDB" id="A0A8T1VIH9"/>
<sequence length="240" mass="26353">MHSLVELYAADRCEIIGLIESNRVGGIKCLTAVVNFWSAKHGGEKYLGIRVYFIDTKFRYRSILVGTRHFAPSMVSMIKEFVVPSSDGLKYMLHPAVRHVGTLIDEVIAAVARTEGKMRDEAISAHVQAVRATIMKCLKNLMRSVVIGQAPEEPAQTAPIAAQTDLFDADIMATFAVRPTPTVSQYFRQPRSQNDSLIANELKKWEMDTGGLQMAASSPEPGKPSISKPECVFAILEAAA</sequence>
<gene>
    <name evidence="1" type="ORF">PHYPSEUDO_006529</name>
</gene>
<evidence type="ECO:0000313" key="1">
    <source>
        <dbReference type="EMBL" id="KAG7381012.1"/>
    </source>
</evidence>
<dbReference type="Proteomes" id="UP000694044">
    <property type="component" value="Unassembled WGS sequence"/>
</dbReference>
<dbReference type="OrthoDB" id="115276at2759"/>
<accession>A0A8T1VIH9</accession>
<name>A0A8T1VIH9_9STRA</name>